<keyword evidence="8" id="KW-1185">Reference proteome</keyword>
<dbReference type="GO" id="GO:0005811">
    <property type="term" value="C:lipid droplet"/>
    <property type="evidence" value="ECO:0007669"/>
    <property type="project" value="TreeGrafter"/>
</dbReference>
<reference evidence="7" key="3">
    <citation type="submission" date="2025-09" db="UniProtKB">
        <authorList>
            <consortium name="Ensembl"/>
        </authorList>
    </citation>
    <scope>IDENTIFICATION</scope>
</reference>
<evidence type="ECO:0000256" key="2">
    <source>
        <dbReference type="ARBA" id="ARBA00022832"/>
    </source>
</evidence>
<evidence type="ECO:0000256" key="4">
    <source>
        <dbReference type="ARBA" id="ARBA00026121"/>
    </source>
</evidence>
<evidence type="ECO:0000259" key="6">
    <source>
        <dbReference type="Pfam" id="PF00501"/>
    </source>
</evidence>
<feature type="domain" description="AMP-dependent synthetase/ligase" evidence="6">
    <location>
        <begin position="117"/>
        <end position="538"/>
    </location>
</feature>
<accession>A0A8C9SWE1</accession>
<dbReference type="CDD" id="cd17639">
    <property type="entry name" value="LC_FACS_euk1"/>
    <property type="match status" value="1"/>
</dbReference>
<dbReference type="OrthoDB" id="1700726at2759"/>
<dbReference type="Pfam" id="PF00501">
    <property type="entry name" value="AMP-binding"/>
    <property type="match status" value="1"/>
</dbReference>
<dbReference type="GO" id="GO:0004467">
    <property type="term" value="F:long-chain fatty acid-CoA ligase activity"/>
    <property type="evidence" value="ECO:0007669"/>
    <property type="project" value="UniProtKB-EC"/>
</dbReference>
<dbReference type="GO" id="GO:0035336">
    <property type="term" value="P:long-chain fatty-acyl-CoA metabolic process"/>
    <property type="evidence" value="ECO:0007669"/>
    <property type="project" value="TreeGrafter"/>
</dbReference>
<keyword evidence="5" id="KW-1133">Transmembrane helix</keyword>
<dbReference type="SUPFAM" id="SSF56801">
    <property type="entry name" value="Acetyl-CoA synthetase-like"/>
    <property type="match status" value="1"/>
</dbReference>
<feature type="transmembrane region" description="Helical" evidence="5">
    <location>
        <begin position="12"/>
        <end position="33"/>
    </location>
</feature>
<dbReference type="PANTHER" id="PTHR43272:SF13">
    <property type="entry name" value="FATTY ACID COA LIGASE ACSL3"/>
    <property type="match status" value="1"/>
</dbReference>
<proteinExistence type="predicted"/>
<dbReference type="EC" id="6.2.1.3" evidence="4"/>
<evidence type="ECO:0000256" key="1">
    <source>
        <dbReference type="ARBA" id="ARBA00022598"/>
    </source>
</evidence>
<reference evidence="7 8" key="1">
    <citation type="submission" date="2019-04" db="EMBL/GenBank/DDBJ databases">
        <authorList>
            <consortium name="Wellcome Sanger Institute Data Sharing"/>
        </authorList>
    </citation>
    <scope>NUCLEOTIDE SEQUENCE [LARGE SCALE GENOMIC DNA]</scope>
</reference>
<evidence type="ECO:0000313" key="8">
    <source>
        <dbReference type="Proteomes" id="UP000694397"/>
    </source>
</evidence>
<evidence type="ECO:0000256" key="3">
    <source>
        <dbReference type="ARBA" id="ARBA00023098"/>
    </source>
</evidence>
<keyword evidence="3" id="KW-0443">Lipid metabolism</keyword>
<dbReference type="GO" id="GO:0030182">
    <property type="term" value="P:neuron differentiation"/>
    <property type="evidence" value="ECO:0007669"/>
    <property type="project" value="TreeGrafter"/>
</dbReference>
<keyword evidence="5" id="KW-0812">Transmembrane</keyword>
<reference evidence="7" key="2">
    <citation type="submission" date="2025-08" db="UniProtKB">
        <authorList>
            <consortium name="Ensembl"/>
        </authorList>
    </citation>
    <scope>IDENTIFICATION</scope>
</reference>
<keyword evidence="5" id="KW-0472">Membrane</keyword>
<evidence type="ECO:0000256" key="5">
    <source>
        <dbReference type="SAM" id="Phobius"/>
    </source>
</evidence>
<dbReference type="InterPro" id="IPR020845">
    <property type="entry name" value="AMP-binding_CS"/>
</dbReference>
<dbReference type="Proteomes" id="UP000694397">
    <property type="component" value="Chromosome 10"/>
</dbReference>
<sequence length="718" mass="79826">MKLKEDMNPLLLQVVRSVVWVYSIITFLPWYLLSGASTKQERAKRVRARSANGHPGGPYRSVASLKALTTGLHPGRDTLDGVFEHAAQHFPNRDCLGTRQLLSEEDEVQPNGKVFKKVILGDYIWLSYREAYQAAAHFGSGLAALGQRPQYNIAIFCETRAEWIITAQACFMYNFPLVTLYSTLGGPAIAHGLNETEVTHIITSKDLFQSRLKVSQGAFRLLRSSVWSHFHIIVVDNKPGTWTDFPKGIRVQSMATVQELGAKPENLSKPRSRPKPTDIAVIMYTSGSTGIPKGVMISHSNLIAGITGMAERIPGLCEDDTYIGYLPLAHVLELSAELVCVSHGCRIGYSSPQTLADQSTKIKKGSKGDTSVLQPTLMAAVPEIMDRIYKNVMTKVQEMTSVQRTLFVLAYNYKMEQISKGYSTPLCDRLVFRKVRSLLGGKTRVLLSGGAPLSAATQRFMNICFCCPVGQGYGLTETCGAGTISDMWDYSTGRVGAPLVCSEIMLKDWEEGGYHSTDKPNPRGEILIGGPNVTMGYYKNEAKNREDFFVDKNSQRWFCTGDIGEFDPDGCLKIIDRKKDLVKLQAGEYVSLGKVEAVLKNCSLIDNICAYANSDESYVIGFVVPNQKQLMTLAKEKRIVGSWEEICNNPEMEKEVLRIITDAAVAGKLERFEIPKKIRLSAEPWTPETGLVTDAFKLKRKELKTHYQDDIERMYGGK</sequence>
<keyword evidence="1" id="KW-0436">Ligase</keyword>
<dbReference type="AlphaFoldDB" id="A0A8C9SWE1"/>
<protein>
    <recommendedName>
        <fullName evidence="4">long-chain-fatty-acid--CoA ligase</fullName>
        <ecNumber evidence="4">6.2.1.3</ecNumber>
    </recommendedName>
</protein>
<dbReference type="PROSITE" id="PS00455">
    <property type="entry name" value="AMP_BINDING"/>
    <property type="match status" value="1"/>
</dbReference>
<dbReference type="Gene3D" id="3.40.50.12780">
    <property type="entry name" value="N-terminal domain of ligase-like"/>
    <property type="match status" value="1"/>
</dbReference>
<dbReference type="PANTHER" id="PTHR43272">
    <property type="entry name" value="LONG-CHAIN-FATTY-ACID--COA LIGASE"/>
    <property type="match status" value="1"/>
</dbReference>
<dbReference type="Ensembl" id="ENSSFOT00015047496.1">
    <property type="protein sequence ID" value="ENSSFOP00015043660.1"/>
    <property type="gene ID" value="ENSSFOG00015014664.2"/>
</dbReference>
<evidence type="ECO:0000313" key="7">
    <source>
        <dbReference type="Ensembl" id="ENSSFOP00015043660.1"/>
    </source>
</evidence>
<dbReference type="GeneTree" id="ENSGT00940000155954"/>
<dbReference type="InterPro" id="IPR000873">
    <property type="entry name" value="AMP-dep_synth/lig_dom"/>
</dbReference>
<name>A0A8C9SWE1_SCLFO</name>
<gene>
    <name evidence="7" type="primary">ACSL3</name>
    <name evidence="7" type="synonym">acsl3a</name>
</gene>
<dbReference type="GO" id="GO:0005886">
    <property type="term" value="C:plasma membrane"/>
    <property type="evidence" value="ECO:0007669"/>
    <property type="project" value="TreeGrafter"/>
</dbReference>
<dbReference type="GO" id="GO:0005783">
    <property type="term" value="C:endoplasmic reticulum"/>
    <property type="evidence" value="ECO:0007669"/>
    <property type="project" value="TreeGrafter"/>
</dbReference>
<dbReference type="InterPro" id="IPR042099">
    <property type="entry name" value="ANL_N_sf"/>
</dbReference>
<keyword evidence="2" id="KW-0276">Fatty acid metabolism</keyword>
<organism evidence="7 8">
    <name type="scientific">Scleropages formosus</name>
    <name type="common">Asian bonytongue</name>
    <name type="synonym">Osteoglossum formosum</name>
    <dbReference type="NCBI Taxonomy" id="113540"/>
    <lineage>
        <taxon>Eukaryota</taxon>
        <taxon>Metazoa</taxon>
        <taxon>Chordata</taxon>
        <taxon>Craniata</taxon>
        <taxon>Vertebrata</taxon>
        <taxon>Euteleostomi</taxon>
        <taxon>Actinopterygii</taxon>
        <taxon>Neopterygii</taxon>
        <taxon>Teleostei</taxon>
        <taxon>Osteoglossocephala</taxon>
        <taxon>Osteoglossomorpha</taxon>
        <taxon>Osteoglossiformes</taxon>
        <taxon>Osteoglossidae</taxon>
        <taxon>Scleropages</taxon>
    </lineage>
</organism>